<evidence type="ECO:0000313" key="9">
    <source>
        <dbReference type="EMBL" id="CAK9135798.1"/>
    </source>
</evidence>
<keyword evidence="4" id="KW-0028">Amino-acid biosynthesis</keyword>
<gene>
    <name evidence="9" type="ORF">ILEXP_LOCUS2758</name>
</gene>
<dbReference type="InterPro" id="IPR044643">
    <property type="entry name" value="TrpF_fam"/>
</dbReference>
<sequence>MLEEGKNRIVVKMCGITSARDAALAAEAGANLIGMILWPHSKRSVSFAVAKEISRVAREYGAEPVGVFVDDDVDTILRASEAADLELVQVSFGLTVITFH</sequence>
<dbReference type="SUPFAM" id="SSF51366">
    <property type="entry name" value="Ribulose-phoshate binding barrel"/>
    <property type="match status" value="1"/>
</dbReference>
<organism evidence="9 10">
    <name type="scientific">Ilex paraguariensis</name>
    <name type="common">yerba mate</name>
    <dbReference type="NCBI Taxonomy" id="185542"/>
    <lineage>
        <taxon>Eukaryota</taxon>
        <taxon>Viridiplantae</taxon>
        <taxon>Streptophyta</taxon>
        <taxon>Embryophyta</taxon>
        <taxon>Tracheophyta</taxon>
        <taxon>Spermatophyta</taxon>
        <taxon>Magnoliopsida</taxon>
        <taxon>eudicotyledons</taxon>
        <taxon>Gunneridae</taxon>
        <taxon>Pentapetalae</taxon>
        <taxon>asterids</taxon>
        <taxon>campanulids</taxon>
        <taxon>Aquifoliales</taxon>
        <taxon>Aquifoliaceae</taxon>
        <taxon>Ilex</taxon>
    </lineage>
</organism>
<evidence type="ECO:0000256" key="7">
    <source>
        <dbReference type="ARBA" id="ARBA00023235"/>
    </source>
</evidence>
<keyword evidence="5" id="KW-0822">Tryptophan biosynthesis</keyword>
<keyword evidence="6" id="KW-0057">Aromatic amino acid biosynthesis</keyword>
<accession>A0ABC8QST1</accession>
<dbReference type="Pfam" id="PF00697">
    <property type="entry name" value="PRAI"/>
    <property type="match status" value="1"/>
</dbReference>
<dbReference type="PANTHER" id="PTHR42894:SF1">
    <property type="entry name" value="N-(5'-PHOSPHORIBOSYL)ANTHRANILATE ISOMERASE"/>
    <property type="match status" value="1"/>
</dbReference>
<dbReference type="InterPro" id="IPR013785">
    <property type="entry name" value="Aldolase_TIM"/>
</dbReference>
<dbReference type="Gene3D" id="3.20.20.70">
    <property type="entry name" value="Aldolase class I"/>
    <property type="match status" value="1"/>
</dbReference>
<feature type="domain" description="N-(5'phosphoribosyl) anthranilate isomerase (PRAI)" evidence="8">
    <location>
        <begin position="11"/>
        <end position="90"/>
    </location>
</feature>
<dbReference type="PANTHER" id="PTHR42894">
    <property type="entry name" value="N-(5'-PHOSPHORIBOSYL)ANTHRANILATE ISOMERASE"/>
    <property type="match status" value="1"/>
</dbReference>
<dbReference type="InterPro" id="IPR001240">
    <property type="entry name" value="PRAI_dom"/>
</dbReference>
<dbReference type="Proteomes" id="UP001642360">
    <property type="component" value="Unassembled WGS sequence"/>
</dbReference>
<dbReference type="InterPro" id="IPR011060">
    <property type="entry name" value="RibuloseP-bd_barrel"/>
</dbReference>
<proteinExistence type="inferred from homology"/>
<comment type="similarity">
    <text evidence="2">Belongs to the TrpF family.</text>
</comment>
<evidence type="ECO:0000256" key="1">
    <source>
        <dbReference type="ARBA" id="ARBA00004664"/>
    </source>
</evidence>
<reference evidence="9 10" key="1">
    <citation type="submission" date="2024-02" db="EMBL/GenBank/DDBJ databases">
        <authorList>
            <person name="Vignale AGUSTIN F."/>
            <person name="Sosa J E."/>
            <person name="Modenutti C."/>
        </authorList>
    </citation>
    <scope>NUCLEOTIDE SEQUENCE [LARGE SCALE GENOMIC DNA]</scope>
</reference>
<evidence type="ECO:0000256" key="4">
    <source>
        <dbReference type="ARBA" id="ARBA00022605"/>
    </source>
</evidence>
<evidence type="ECO:0000259" key="8">
    <source>
        <dbReference type="Pfam" id="PF00697"/>
    </source>
</evidence>
<dbReference type="GO" id="GO:0000162">
    <property type="term" value="P:L-tryptophan biosynthetic process"/>
    <property type="evidence" value="ECO:0007669"/>
    <property type="project" value="UniProtKB-KW"/>
</dbReference>
<protein>
    <recommendedName>
        <fullName evidence="3">phosphoribosylanthranilate isomerase</fullName>
        <ecNumber evidence="3">5.3.1.24</ecNumber>
    </recommendedName>
</protein>
<comment type="pathway">
    <text evidence="1">Amino-acid biosynthesis; L-tryptophan biosynthesis; L-tryptophan from chorismate: step 3/5.</text>
</comment>
<evidence type="ECO:0000256" key="2">
    <source>
        <dbReference type="ARBA" id="ARBA00007571"/>
    </source>
</evidence>
<evidence type="ECO:0000256" key="5">
    <source>
        <dbReference type="ARBA" id="ARBA00022822"/>
    </source>
</evidence>
<name>A0ABC8QST1_9AQUA</name>
<evidence type="ECO:0000256" key="3">
    <source>
        <dbReference type="ARBA" id="ARBA00012572"/>
    </source>
</evidence>
<keyword evidence="10" id="KW-1185">Reference proteome</keyword>
<keyword evidence="7" id="KW-0413">Isomerase</keyword>
<dbReference type="EC" id="5.3.1.24" evidence="3"/>
<dbReference type="EMBL" id="CAUOFW020000725">
    <property type="protein sequence ID" value="CAK9135798.1"/>
    <property type="molecule type" value="Genomic_DNA"/>
</dbReference>
<evidence type="ECO:0000313" key="10">
    <source>
        <dbReference type="Proteomes" id="UP001642360"/>
    </source>
</evidence>
<comment type="caution">
    <text evidence="9">The sequence shown here is derived from an EMBL/GenBank/DDBJ whole genome shotgun (WGS) entry which is preliminary data.</text>
</comment>
<dbReference type="GO" id="GO:0004640">
    <property type="term" value="F:phosphoribosylanthranilate isomerase activity"/>
    <property type="evidence" value="ECO:0007669"/>
    <property type="project" value="UniProtKB-EC"/>
</dbReference>
<dbReference type="AlphaFoldDB" id="A0ABC8QST1"/>
<evidence type="ECO:0000256" key="6">
    <source>
        <dbReference type="ARBA" id="ARBA00023141"/>
    </source>
</evidence>